<dbReference type="GO" id="GO:0008582">
    <property type="term" value="P:regulation of synaptic assembly at neuromuscular junction"/>
    <property type="evidence" value="ECO:0007669"/>
    <property type="project" value="TreeGrafter"/>
</dbReference>
<feature type="compositionally biased region" description="Polar residues" evidence="1">
    <location>
        <begin position="119"/>
        <end position="130"/>
    </location>
</feature>
<dbReference type="GO" id="GO:0007411">
    <property type="term" value="P:axon guidance"/>
    <property type="evidence" value="ECO:0007669"/>
    <property type="project" value="TreeGrafter"/>
</dbReference>
<name>A0AAV8XEY4_9CUCU</name>
<dbReference type="PANTHER" id="PTHR45943">
    <property type="entry name" value="E3 UBIQUITIN-PROTEIN LIGASE MYCBP2"/>
    <property type="match status" value="1"/>
</dbReference>
<dbReference type="GO" id="GO:0005886">
    <property type="term" value="C:plasma membrane"/>
    <property type="evidence" value="ECO:0007669"/>
    <property type="project" value="TreeGrafter"/>
</dbReference>
<evidence type="ECO:0000256" key="1">
    <source>
        <dbReference type="SAM" id="MobiDB-lite"/>
    </source>
</evidence>
<accession>A0AAV8XEY4</accession>
<feature type="compositionally biased region" description="Polar residues" evidence="1">
    <location>
        <begin position="12"/>
        <end position="59"/>
    </location>
</feature>
<dbReference type="GO" id="GO:0061630">
    <property type="term" value="F:ubiquitin protein ligase activity"/>
    <property type="evidence" value="ECO:0007669"/>
    <property type="project" value="TreeGrafter"/>
</dbReference>
<dbReference type="AlphaFoldDB" id="A0AAV8XEY4"/>
<evidence type="ECO:0000313" key="3">
    <source>
        <dbReference type="Proteomes" id="UP001162156"/>
    </source>
</evidence>
<keyword evidence="3" id="KW-1185">Reference proteome</keyword>
<dbReference type="Proteomes" id="UP001162156">
    <property type="component" value="Unassembled WGS sequence"/>
</dbReference>
<sequence length="317" mass="34925">SATGHESVARRGSNQSDTSALVSSITRDISQSPSQATQPREMSPSPSGSSLHTRSESSPPHTPNSKKECTEPEQGSKQLTQTGTQTSPENRKDEKVSPKMVRKDRTVGKIRPKRAISPANLQQIPASSKMNYPGSEPVKQAMSPSVAESLRAVFAAFLWHEGIVHDAMACASFLKFHPTLPKQGALVVTRHQDLPLDKRRKELTKEEKARQRHSVEVSNAGNYLHIQPSTLESLTRSAANASANRNRRKLTDGIIKEEGEKFATDNYGYQTISVLPPALKSLVYLWEELTSNCLQAVSQQMILASPVHNKIRKCDKI</sequence>
<feature type="compositionally biased region" description="Polar residues" evidence="1">
    <location>
        <begin position="73"/>
        <end position="88"/>
    </location>
</feature>
<gene>
    <name evidence="2" type="ORF">NQ314_012052</name>
</gene>
<feature type="non-terminal residue" evidence="2">
    <location>
        <position position="1"/>
    </location>
</feature>
<feature type="non-terminal residue" evidence="2">
    <location>
        <position position="317"/>
    </location>
</feature>
<dbReference type="GO" id="GO:0005634">
    <property type="term" value="C:nucleus"/>
    <property type="evidence" value="ECO:0007669"/>
    <property type="project" value="TreeGrafter"/>
</dbReference>
<comment type="caution">
    <text evidence="2">The sequence shown here is derived from an EMBL/GenBank/DDBJ whole genome shotgun (WGS) entry which is preliminary data.</text>
</comment>
<proteinExistence type="predicted"/>
<dbReference type="EMBL" id="JANEYF010003357">
    <property type="protein sequence ID" value="KAJ8937058.1"/>
    <property type="molecule type" value="Genomic_DNA"/>
</dbReference>
<dbReference type="PANTHER" id="PTHR45943:SF1">
    <property type="entry name" value="E3 UBIQUITIN-PROTEIN LIGASE MYCBP2"/>
    <property type="match status" value="1"/>
</dbReference>
<protein>
    <submittedName>
        <fullName evidence="2">Uncharacterized protein</fullName>
    </submittedName>
</protein>
<reference evidence="2" key="1">
    <citation type="journal article" date="2023" name="Insect Mol. Biol.">
        <title>Genome sequencing provides insights into the evolution of gene families encoding plant cell wall-degrading enzymes in longhorned beetles.</title>
        <authorList>
            <person name="Shin N.R."/>
            <person name="Okamura Y."/>
            <person name="Kirsch R."/>
            <person name="Pauchet Y."/>
        </authorList>
    </citation>
    <scope>NUCLEOTIDE SEQUENCE</scope>
    <source>
        <strain evidence="2">RBIC_L_NR</strain>
    </source>
</reference>
<organism evidence="2 3">
    <name type="scientific">Rhamnusium bicolor</name>
    <dbReference type="NCBI Taxonomy" id="1586634"/>
    <lineage>
        <taxon>Eukaryota</taxon>
        <taxon>Metazoa</taxon>
        <taxon>Ecdysozoa</taxon>
        <taxon>Arthropoda</taxon>
        <taxon>Hexapoda</taxon>
        <taxon>Insecta</taxon>
        <taxon>Pterygota</taxon>
        <taxon>Neoptera</taxon>
        <taxon>Endopterygota</taxon>
        <taxon>Coleoptera</taxon>
        <taxon>Polyphaga</taxon>
        <taxon>Cucujiformia</taxon>
        <taxon>Chrysomeloidea</taxon>
        <taxon>Cerambycidae</taxon>
        <taxon>Lepturinae</taxon>
        <taxon>Rhagiini</taxon>
        <taxon>Rhamnusium</taxon>
    </lineage>
</organism>
<evidence type="ECO:0000313" key="2">
    <source>
        <dbReference type="EMBL" id="KAJ8937058.1"/>
    </source>
</evidence>
<feature type="compositionally biased region" description="Basic and acidic residues" evidence="1">
    <location>
        <begin position="89"/>
        <end position="107"/>
    </location>
</feature>
<feature type="region of interest" description="Disordered" evidence="1">
    <location>
        <begin position="1"/>
        <end position="131"/>
    </location>
</feature>